<dbReference type="OrthoDB" id="3524411at2759"/>
<organism evidence="1 2">
    <name type="scientific">Cudoniella acicularis</name>
    <dbReference type="NCBI Taxonomy" id="354080"/>
    <lineage>
        <taxon>Eukaryota</taxon>
        <taxon>Fungi</taxon>
        <taxon>Dikarya</taxon>
        <taxon>Ascomycota</taxon>
        <taxon>Pezizomycotina</taxon>
        <taxon>Leotiomycetes</taxon>
        <taxon>Helotiales</taxon>
        <taxon>Tricladiaceae</taxon>
        <taxon>Cudoniella</taxon>
    </lineage>
</organism>
<sequence>MTDEIYDIVRNPVYPDSILCDSYFDGPMTLNTVADGIIASTNFDIILSQVCPCDSYFDDPMTLNAEAGNGVFPEYITYNSEPLTLNTEADNQNFPNGDEPLTLNLASNVTDDTFDIQTPIFPDFDEPTTQGFQTWKESWDEKMLLIEALGKAAIADREGKADRLRDLTLSYTLEDTVRVDYDGL</sequence>
<name>A0A8H4RR80_9HELO</name>
<reference evidence="1 2" key="1">
    <citation type="submission" date="2020-03" db="EMBL/GenBank/DDBJ databases">
        <title>Draft Genome Sequence of Cudoniella acicularis.</title>
        <authorList>
            <person name="Buettner E."/>
            <person name="Kellner H."/>
        </authorList>
    </citation>
    <scope>NUCLEOTIDE SEQUENCE [LARGE SCALE GENOMIC DNA]</scope>
    <source>
        <strain evidence="1 2">DSM 108380</strain>
    </source>
</reference>
<protein>
    <submittedName>
        <fullName evidence="1">Uncharacterized protein</fullName>
    </submittedName>
</protein>
<gene>
    <name evidence="1" type="ORF">G7Y89_g3521</name>
</gene>
<proteinExistence type="predicted"/>
<comment type="caution">
    <text evidence="1">The sequence shown here is derived from an EMBL/GenBank/DDBJ whole genome shotgun (WGS) entry which is preliminary data.</text>
</comment>
<dbReference type="Proteomes" id="UP000566819">
    <property type="component" value="Unassembled WGS sequence"/>
</dbReference>
<evidence type="ECO:0000313" key="1">
    <source>
        <dbReference type="EMBL" id="KAF4634592.1"/>
    </source>
</evidence>
<dbReference type="EMBL" id="JAAMPI010000173">
    <property type="protein sequence ID" value="KAF4634592.1"/>
    <property type="molecule type" value="Genomic_DNA"/>
</dbReference>
<evidence type="ECO:0000313" key="2">
    <source>
        <dbReference type="Proteomes" id="UP000566819"/>
    </source>
</evidence>
<keyword evidence="2" id="KW-1185">Reference proteome</keyword>
<dbReference type="AlphaFoldDB" id="A0A8H4RR80"/>
<accession>A0A8H4RR80</accession>